<dbReference type="AlphaFoldDB" id="A0AAI8W112"/>
<evidence type="ECO:0000313" key="4">
    <source>
        <dbReference type="EMBL" id="CAK3768166.1"/>
    </source>
</evidence>
<evidence type="ECO:0000256" key="2">
    <source>
        <dbReference type="SAM" id="MobiDB-lite"/>
    </source>
</evidence>
<feature type="coiled-coil region" evidence="1">
    <location>
        <begin position="600"/>
        <end position="657"/>
    </location>
</feature>
<feature type="domain" description="Sfi1 spindle body" evidence="3">
    <location>
        <begin position="299"/>
        <end position="865"/>
    </location>
</feature>
<feature type="compositionally biased region" description="Polar residues" evidence="2">
    <location>
        <begin position="901"/>
        <end position="911"/>
    </location>
</feature>
<comment type="caution">
    <text evidence="4">The sequence shown here is derived from an EMBL/GenBank/DDBJ whole genome shotgun (WGS) entry which is preliminary data.</text>
</comment>
<dbReference type="Proteomes" id="UP001296104">
    <property type="component" value="Unassembled WGS sequence"/>
</dbReference>
<organism evidence="4 5">
    <name type="scientific">Lecanosticta acicola</name>
    <dbReference type="NCBI Taxonomy" id="111012"/>
    <lineage>
        <taxon>Eukaryota</taxon>
        <taxon>Fungi</taxon>
        <taxon>Dikarya</taxon>
        <taxon>Ascomycota</taxon>
        <taxon>Pezizomycotina</taxon>
        <taxon>Dothideomycetes</taxon>
        <taxon>Dothideomycetidae</taxon>
        <taxon>Mycosphaerellales</taxon>
        <taxon>Mycosphaerellaceae</taxon>
        <taxon>Lecanosticta</taxon>
    </lineage>
</organism>
<name>A0AAI8W112_9PEZI</name>
<dbReference type="Pfam" id="PF08457">
    <property type="entry name" value="Sfi1"/>
    <property type="match status" value="1"/>
</dbReference>
<feature type="compositionally biased region" description="Polar residues" evidence="2">
    <location>
        <begin position="203"/>
        <end position="212"/>
    </location>
</feature>
<feature type="compositionally biased region" description="Basic residues" evidence="2">
    <location>
        <begin position="191"/>
        <end position="201"/>
    </location>
</feature>
<keyword evidence="5" id="KW-1185">Reference proteome</keyword>
<feature type="compositionally biased region" description="Low complexity" evidence="2">
    <location>
        <begin position="868"/>
        <end position="894"/>
    </location>
</feature>
<protein>
    <recommendedName>
        <fullName evidence="3">Sfi1 spindle body domain-containing protein</fullName>
    </recommendedName>
</protein>
<evidence type="ECO:0000259" key="3">
    <source>
        <dbReference type="Pfam" id="PF08457"/>
    </source>
</evidence>
<feature type="region of interest" description="Disordered" evidence="2">
    <location>
        <begin position="111"/>
        <end position="133"/>
    </location>
</feature>
<evidence type="ECO:0000313" key="5">
    <source>
        <dbReference type="Proteomes" id="UP001296104"/>
    </source>
</evidence>
<dbReference type="EMBL" id="CAVMBE010000001">
    <property type="protein sequence ID" value="CAK3768166.1"/>
    <property type="molecule type" value="Genomic_DNA"/>
</dbReference>
<feature type="region of interest" description="Disordered" evidence="2">
    <location>
        <begin position="868"/>
        <end position="931"/>
    </location>
</feature>
<dbReference type="InterPro" id="IPR013665">
    <property type="entry name" value="Sfi1_dom"/>
</dbReference>
<keyword evidence="1" id="KW-0175">Coiled coil</keyword>
<gene>
    <name evidence="4" type="ORF">LECACI_7A000394</name>
</gene>
<feature type="region of interest" description="Disordered" evidence="2">
    <location>
        <begin position="986"/>
        <end position="1038"/>
    </location>
</feature>
<feature type="compositionally biased region" description="Low complexity" evidence="2">
    <location>
        <begin position="175"/>
        <end position="185"/>
    </location>
</feature>
<proteinExistence type="predicted"/>
<evidence type="ECO:0000256" key="1">
    <source>
        <dbReference type="SAM" id="Coils"/>
    </source>
</evidence>
<feature type="compositionally biased region" description="Polar residues" evidence="2">
    <location>
        <begin position="146"/>
        <end position="156"/>
    </location>
</feature>
<sequence>MNGYPPDRELPELSNEQIVLLDSICKAASQSTKAPFKALTAEYEAHFQERGLDSSRDNAILRWVMRVGDSARRQYRVGRPTDFVPYVRSLLESQGITVIDDDEEGEIDGVTRSLEAQPNSAQRDGATAEKRRVSFDDARLEETWLSERSQFPQSSPEAAPHTLLRQPPRRTADFRPAPRARSVSSSERHSVVRHPAPKHFQHASPSRSSANTSEHEEPKDPSLWFQPSQTRLEEDADTFWAHSIIRLTRKCLHIWHDTALVTLARRSEQYNIAADYDREHLLRPAFEAFHGLYRARRAEREQALDHQAHLEALCEQFTRDKSQRKLDETFSHWYHSAIYQRRVNTKARVEHLKKKFFRLWRKITLESETQARLRVSRKFLALWRDRTARKLLVYEQADAHYEETLMRKYFTQWYWQLWSRKVEVWRKERLQRRSLRIWQRRLAEQDLQEQGSQELRNRRLALSTLLKLQHESKQRRQSSISAEAHYGRKLTSGCIQELRVHARLAPLAATLSLKVTINLKRKCFKIWQLQLSLCRQAADVNRKRILQSAWTDWNDALRCKALAQRINERVLLENLYKWVLHTRENSFRRSQEQKLRRRTLVGWSNKVHQAERTLEQATADFEANQRQRRLRSGMLQLNIALRKREDLEREAVEFSNSRTIPDVLAVWKYRTEEVQKLSRQAARARFWVLGNRTLSIWHEKTTEHKHQRRREAYAQVRSKTKIRIVRTCLSRLQAKKAELDSIRADAEQRHQARLFKIGTQAFDSLREKAAQYTDLELRARATDQQRLLFSAFSALFNRHADLSAMEQQSLLMEQKSDLALLGSALKKVQWETFTAARRAKTADALWDRIRSQHIKLMLRHWAAKAASQKAAKSASAPQDPESPSIRPASRAASRSAERLAFTSSPPAQTATPGYMRTPSRSRKAGRFRPLSTPAHVTPMYFNRSFFATAPAPLASAQPAETRGEANEIFGSATPQITPFARKLRAGGVTPAPHSALRSSNLGRSVAGGGTSKSVRFAGSSRFGSGTGAGKSRLSPTDE</sequence>
<reference evidence="4" key="1">
    <citation type="submission" date="2023-11" db="EMBL/GenBank/DDBJ databases">
        <authorList>
            <person name="Alioto T."/>
            <person name="Alioto T."/>
            <person name="Gomez Garrido J."/>
        </authorList>
    </citation>
    <scope>NUCLEOTIDE SEQUENCE</scope>
</reference>
<feature type="region of interest" description="Disordered" evidence="2">
    <location>
        <begin position="145"/>
        <end position="224"/>
    </location>
</feature>
<accession>A0AAI8W112</accession>